<proteinExistence type="predicted"/>
<dbReference type="AlphaFoldDB" id="K2G485"/>
<organism evidence="1">
    <name type="scientific">uncultured bacterium</name>
    <name type="common">gcode 4</name>
    <dbReference type="NCBI Taxonomy" id="1234023"/>
    <lineage>
        <taxon>Bacteria</taxon>
        <taxon>environmental samples</taxon>
    </lineage>
</organism>
<comment type="caution">
    <text evidence="1">The sequence shown here is derived from an EMBL/GenBank/DDBJ whole genome shotgun (WGS) entry which is preliminary data.</text>
</comment>
<reference evidence="1" key="1">
    <citation type="journal article" date="2012" name="Science">
        <title>Fermentation, hydrogen, and sulfur metabolism in multiple uncultivated bacterial phyla.</title>
        <authorList>
            <person name="Wrighton K.C."/>
            <person name="Thomas B.C."/>
            <person name="Sharon I."/>
            <person name="Miller C.S."/>
            <person name="Castelle C.J."/>
            <person name="VerBerkmoes N.C."/>
            <person name="Wilkins M.J."/>
            <person name="Hettich R.L."/>
            <person name="Lipton M.S."/>
            <person name="Williams K.H."/>
            <person name="Long P.E."/>
            <person name="Banfield J.F."/>
        </authorList>
    </citation>
    <scope>NUCLEOTIDE SEQUENCE [LARGE SCALE GENOMIC DNA]</scope>
</reference>
<gene>
    <name evidence="1" type="ORF">ACD_2C00052G0014</name>
</gene>
<accession>K2G485</accession>
<evidence type="ECO:0000313" key="1">
    <source>
        <dbReference type="EMBL" id="EKE30053.1"/>
    </source>
</evidence>
<name>K2G485_9BACT</name>
<dbReference type="EMBL" id="AMFJ01000052">
    <property type="protein sequence ID" value="EKE30053.1"/>
    <property type="molecule type" value="Genomic_DNA"/>
</dbReference>
<protein>
    <submittedName>
        <fullName evidence="1">Uncharacterized protein</fullName>
    </submittedName>
</protein>
<sequence length="155" mass="18911">MDTIRFKKFLSNKAVFWFSWKRMWIFFLALFILLSLMVDAPDEKLLIRSSVFRWTEANVLYSNIINYWNSHGSFPVWEEEKVCRELNSKDKYCIPWEYKAFNDGKGFVFLINLNTVSIKYIYTSDWCKYSDTSYYKTQDWCLTENKLNRILNWYN</sequence>